<accession>A0ABW0ZR45</accession>
<proteinExistence type="predicted"/>
<organism evidence="3 4">
    <name type="scientific">Nocardioides vastitatis</name>
    <dbReference type="NCBI Taxonomy" id="2568655"/>
    <lineage>
        <taxon>Bacteria</taxon>
        <taxon>Bacillati</taxon>
        <taxon>Actinomycetota</taxon>
        <taxon>Actinomycetes</taxon>
        <taxon>Propionibacteriales</taxon>
        <taxon>Nocardioidaceae</taxon>
        <taxon>Nocardioides</taxon>
    </lineage>
</organism>
<feature type="region of interest" description="Disordered" evidence="1">
    <location>
        <begin position="84"/>
        <end position="104"/>
    </location>
</feature>
<dbReference type="Proteomes" id="UP001596072">
    <property type="component" value="Unassembled WGS sequence"/>
</dbReference>
<evidence type="ECO:0000256" key="1">
    <source>
        <dbReference type="SAM" id="MobiDB-lite"/>
    </source>
</evidence>
<evidence type="ECO:0000259" key="2">
    <source>
        <dbReference type="Pfam" id="PF13443"/>
    </source>
</evidence>
<comment type="caution">
    <text evidence="3">The sequence shown here is derived from an EMBL/GenBank/DDBJ whole genome shotgun (WGS) entry which is preliminary data.</text>
</comment>
<feature type="domain" description="HTH cro/C1-type" evidence="2">
    <location>
        <begin position="14"/>
        <end position="78"/>
    </location>
</feature>
<reference evidence="4" key="1">
    <citation type="journal article" date="2019" name="Int. J. Syst. Evol. Microbiol.">
        <title>The Global Catalogue of Microorganisms (GCM) 10K type strain sequencing project: providing services to taxonomists for standard genome sequencing and annotation.</title>
        <authorList>
            <consortium name="The Broad Institute Genomics Platform"/>
            <consortium name="The Broad Institute Genome Sequencing Center for Infectious Disease"/>
            <person name="Wu L."/>
            <person name="Ma J."/>
        </authorList>
    </citation>
    <scope>NUCLEOTIDE SEQUENCE [LARGE SCALE GENOMIC DNA]</scope>
    <source>
        <strain evidence="4">YIM 94188</strain>
    </source>
</reference>
<gene>
    <name evidence="3" type="ORF">ACFPQB_21840</name>
</gene>
<keyword evidence="4" id="KW-1185">Reference proteome</keyword>
<evidence type="ECO:0000313" key="3">
    <source>
        <dbReference type="EMBL" id="MFC5731568.1"/>
    </source>
</evidence>
<sequence length="104" mass="11618">MADGTTVELDYRWHLRKVMANRGMFATADLRPLLVERGVELSHSQVYRLVAERPERLSLRTLMALLDILDCAITDLIEPLSARGARHTGRAMDGGEAGTESPER</sequence>
<dbReference type="InterPro" id="IPR001387">
    <property type="entry name" value="Cro/C1-type_HTH"/>
</dbReference>
<dbReference type="RefSeq" id="WP_136436752.1">
    <property type="nucleotide sequence ID" value="NZ_JBHSNS010000017.1"/>
</dbReference>
<dbReference type="Pfam" id="PF13443">
    <property type="entry name" value="HTH_26"/>
    <property type="match status" value="1"/>
</dbReference>
<dbReference type="EMBL" id="JBHSNS010000017">
    <property type="protein sequence ID" value="MFC5731568.1"/>
    <property type="molecule type" value="Genomic_DNA"/>
</dbReference>
<evidence type="ECO:0000313" key="4">
    <source>
        <dbReference type="Proteomes" id="UP001596072"/>
    </source>
</evidence>
<name>A0ABW0ZR45_9ACTN</name>
<protein>
    <submittedName>
        <fullName evidence="3">Helix-turn-helix domain-containing protein</fullName>
    </submittedName>
</protein>